<dbReference type="AlphaFoldDB" id="A0A9P4NEL4"/>
<evidence type="ECO:0000259" key="1">
    <source>
        <dbReference type="Pfam" id="PF06985"/>
    </source>
</evidence>
<dbReference type="PANTHER" id="PTHR33112:SF10">
    <property type="entry name" value="TOL"/>
    <property type="match status" value="1"/>
</dbReference>
<feature type="domain" description="Heterokaryon incompatibility" evidence="1">
    <location>
        <begin position="1"/>
        <end position="108"/>
    </location>
</feature>
<protein>
    <recommendedName>
        <fullName evidence="1">Heterokaryon incompatibility domain-containing protein</fullName>
    </recommendedName>
</protein>
<accession>A0A9P4NEL4</accession>
<evidence type="ECO:0000313" key="2">
    <source>
        <dbReference type="EMBL" id="KAF2417707.1"/>
    </source>
</evidence>
<sequence>MKVTQDFGVRYIWIDSLCIVQDSLEDWQIESAQMKNVYESCVCNIAATGSSDDGGSLFQERDPCWVSKNRLRINYAGHDQTYLSTLDEPWGRWVSRSSLNRRGWVLQERMLSPRTIHYTSQLFWECRMLQACETYPDGEPGDPEYMELDGNILPISLKNWHEMCQEDMASFWVQLVGTYLRCSITVPSDRLIAVAGIAKSPQPLFDDEYLAGLWKKELPYNLVWDLCNVEDGKDHKLHLVDYRCPTWSWAALDFLSACIEDIIVHEYERRDLLVDVLSARIEHLGGDAFGPLKGGCIQLAGRVGQWSQSFSRCEDVYQRDVDEEIESGGLYQCRLSLWDCEGTEIHFLPLFTRDRNGNMVTECLLLQSIKAGTHEYNRVGVLTVLLNLEGKDEELPERIKWVPDFSKSASVDGFVTVTIY</sequence>
<dbReference type="Pfam" id="PF06985">
    <property type="entry name" value="HET"/>
    <property type="match status" value="1"/>
</dbReference>
<reference evidence="2" key="1">
    <citation type="journal article" date="2020" name="Stud. Mycol.">
        <title>101 Dothideomycetes genomes: a test case for predicting lifestyles and emergence of pathogens.</title>
        <authorList>
            <person name="Haridas S."/>
            <person name="Albert R."/>
            <person name="Binder M."/>
            <person name="Bloem J."/>
            <person name="Labutti K."/>
            <person name="Salamov A."/>
            <person name="Andreopoulos B."/>
            <person name="Baker S."/>
            <person name="Barry K."/>
            <person name="Bills G."/>
            <person name="Bluhm B."/>
            <person name="Cannon C."/>
            <person name="Castanera R."/>
            <person name="Culley D."/>
            <person name="Daum C."/>
            <person name="Ezra D."/>
            <person name="Gonzalez J."/>
            <person name="Henrissat B."/>
            <person name="Kuo A."/>
            <person name="Liang C."/>
            <person name="Lipzen A."/>
            <person name="Lutzoni F."/>
            <person name="Magnuson J."/>
            <person name="Mondo S."/>
            <person name="Nolan M."/>
            <person name="Ohm R."/>
            <person name="Pangilinan J."/>
            <person name="Park H.-J."/>
            <person name="Ramirez L."/>
            <person name="Alfaro M."/>
            <person name="Sun H."/>
            <person name="Tritt A."/>
            <person name="Yoshinaga Y."/>
            <person name="Zwiers L.-H."/>
            <person name="Turgeon B."/>
            <person name="Goodwin S."/>
            <person name="Spatafora J."/>
            <person name="Crous P."/>
            <person name="Grigoriev I."/>
        </authorList>
    </citation>
    <scope>NUCLEOTIDE SEQUENCE</scope>
    <source>
        <strain evidence="2">CBS 130266</strain>
    </source>
</reference>
<organism evidence="2 3">
    <name type="scientific">Tothia fuscella</name>
    <dbReference type="NCBI Taxonomy" id="1048955"/>
    <lineage>
        <taxon>Eukaryota</taxon>
        <taxon>Fungi</taxon>
        <taxon>Dikarya</taxon>
        <taxon>Ascomycota</taxon>
        <taxon>Pezizomycotina</taxon>
        <taxon>Dothideomycetes</taxon>
        <taxon>Pleosporomycetidae</taxon>
        <taxon>Venturiales</taxon>
        <taxon>Cylindrosympodiaceae</taxon>
        <taxon>Tothia</taxon>
    </lineage>
</organism>
<keyword evidence="3" id="KW-1185">Reference proteome</keyword>
<proteinExistence type="predicted"/>
<dbReference type="EMBL" id="MU007134">
    <property type="protein sequence ID" value="KAF2417707.1"/>
    <property type="molecule type" value="Genomic_DNA"/>
</dbReference>
<dbReference type="Proteomes" id="UP000800235">
    <property type="component" value="Unassembled WGS sequence"/>
</dbReference>
<dbReference type="PANTHER" id="PTHR33112">
    <property type="entry name" value="DOMAIN PROTEIN, PUTATIVE-RELATED"/>
    <property type="match status" value="1"/>
</dbReference>
<comment type="caution">
    <text evidence="2">The sequence shown here is derived from an EMBL/GenBank/DDBJ whole genome shotgun (WGS) entry which is preliminary data.</text>
</comment>
<dbReference type="InterPro" id="IPR010730">
    <property type="entry name" value="HET"/>
</dbReference>
<gene>
    <name evidence="2" type="ORF">EJ08DRAFT_69769</name>
</gene>
<evidence type="ECO:0000313" key="3">
    <source>
        <dbReference type="Proteomes" id="UP000800235"/>
    </source>
</evidence>
<name>A0A9P4NEL4_9PEZI</name>
<dbReference type="OrthoDB" id="5362512at2759"/>